<feature type="region of interest" description="Disordered" evidence="1">
    <location>
        <begin position="155"/>
        <end position="189"/>
    </location>
</feature>
<protein>
    <submittedName>
        <fullName evidence="2">Uncharacterized protein</fullName>
    </submittedName>
</protein>
<keyword evidence="3" id="KW-1185">Reference proteome</keyword>
<dbReference type="OrthoDB" id="3697068at2"/>
<dbReference type="Gene3D" id="1.10.10.10">
    <property type="entry name" value="Winged helix-like DNA-binding domain superfamily/Winged helix DNA-binding domain"/>
    <property type="match status" value="1"/>
</dbReference>
<accession>A0A5C1YJH7</accession>
<dbReference type="InterPro" id="IPR036388">
    <property type="entry name" value="WH-like_DNA-bd_sf"/>
</dbReference>
<dbReference type="InterPro" id="IPR036390">
    <property type="entry name" value="WH_DNA-bd_sf"/>
</dbReference>
<feature type="compositionally biased region" description="Basic and acidic residues" evidence="1">
    <location>
        <begin position="168"/>
        <end position="178"/>
    </location>
</feature>
<gene>
    <name evidence="2" type="ORF">FLP10_09430</name>
</gene>
<dbReference type="KEGG" id="ail:FLP10_09430"/>
<reference evidence="2 3" key="1">
    <citation type="submission" date="2019-09" db="EMBL/GenBank/DDBJ databases">
        <title>Genome sequencing of strain KACC 19306.</title>
        <authorList>
            <person name="Heo J."/>
            <person name="Kim S.-J."/>
            <person name="Kim J.-S."/>
            <person name="Hong S.-B."/>
            <person name="Kwon S.-W."/>
        </authorList>
    </citation>
    <scope>NUCLEOTIDE SEQUENCE [LARGE SCALE GENOMIC DNA]</scope>
    <source>
        <strain evidence="2 3">KACC 19306</strain>
    </source>
</reference>
<dbReference type="SUPFAM" id="SSF46785">
    <property type="entry name" value="Winged helix' DNA-binding domain"/>
    <property type="match status" value="1"/>
</dbReference>
<evidence type="ECO:0000313" key="3">
    <source>
        <dbReference type="Proteomes" id="UP000324678"/>
    </source>
</evidence>
<evidence type="ECO:0000256" key="1">
    <source>
        <dbReference type="SAM" id="MobiDB-lite"/>
    </source>
</evidence>
<dbReference type="Proteomes" id="UP000324678">
    <property type="component" value="Chromosome"/>
</dbReference>
<sequence>MKLVDRRISDEMGTLFADEGVTRRDWRTLNLLAGDAEDERLAHKLRHRPDLLGRLAELGWVDVPTDAHEGPSLTDAGREARDRLLERVTGLRARVAGAVSPEDFATTLATLEAIARELGWDESQPMPRGRRGGRGFGRRGFGHRHGFGHGHGHGFGRPGFPGFAPGDGHGHGYGHDPRAGSGPHHPAPHQDVHVHVHVHEGHGRKRRHGDQG</sequence>
<evidence type="ECO:0000313" key="2">
    <source>
        <dbReference type="EMBL" id="QEO16173.1"/>
    </source>
</evidence>
<name>A0A5C1YJH7_9MICO</name>
<dbReference type="AlphaFoldDB" id="A0A5C1YJH7"/>
<proteinExistence type="predicted"/>
<dbReference type="EMBL" id="CP043505">
    <property type="protein sequence ID" value="QEO16173.1"/>
    <property type="molecule type" value="Genomic_DNA"/>
</dbReference>
<organism evidence="2 3">
    <name type="scientific">Agromyces intestinalis</name>
    <dbReference type="NCBI Taxonomy" id="2592652"/>
    <lineage>
        <taxon>Bacteria</taxon>
        <taxon>Bacillati</taxon>
        <taxon>Actinomycetota</taxon>
        <taxon>Actinomycetes</taxon>
        <taxon>Micrococcales</taxon>
        <taxon>Microbacteriaceae</taxon>
        <taxon>Agromyces</taxon>
    </lineage>
</organism>